<dbReference type="EMBL" id="NEVH01020983">
    <property type="protein sequence ID" value="PNF20243.1"/>
    <property type="molecule type" value="Genomic_DNA"/>
</dbReference>
<dbReference type="AlphaFoldDB" id="A0A2J7PV91"/>
<proteinExistence type="predicted"/>
<evidence type="ECO:0000313" key="2">
    <source>
        <dbReference type="Proteomes" id="UP000235965"/>
    </source>
</evidence>
<organism evidence="1 2">
    <name type="scientific">Cryptotermes secundus</name>
    <dbReference type="NCBI Taxonomy" id="105785"/>
    <lineage>
        <taxon>Eukaryota</taxon>
        <taxon>Metazoa</taxon>
        <taxon>Ecdysozoa</taxon>
        <taxon>Arthropoda</taxon>
        <taxon>Hexapoda</taxon>
        <taxon>Insecta</taxon>
        <taxon>Pterygota</taxon>
        <taxon>Neoptera</taxon>
        <taxon>Polyneoptera</taxon>
        <taxon>Dictyoptera</taxon>
        <taxon>Blattodea</taxon>
        <taxon>Blattoidea</taxon>
        <taxon>Termitoidae</taxon>
        <taxon>Kalotermitidae</taxon>
        <taxon>Cryptotermitinae</taxon>
        <taxon>Cryptotermes</taxon>
    </lineage>
</organism>
<gene>
    <name evidence="1" type="ORF">B7P43_G16171</name>
</gene>
<keyword evidence="2" id="KW-1185">Reference proteome</keyword>
<sequence length="55" mass="6166">MCACAQQTTVNKLLAAGTEKRTVPYKALATDIKLKDYIFYCTSIKKELKKKGLII</sequence>
<evidence type="ECO:0000313" key="1">
    <source>
        <dbReference type="EMBL" id="PNF20243.1"/>
    </source>
</evidence>
<accession>A0A2J7PV91</accession>
<dbReference type="InParanoid" id="A0A2J7PV91"/>
<protein>
    <submittedName>
        <fullName evidence="1">Uncharacterized protein</fullName>
    </submittedName>
</protein>
<comment type="caution">
    <text evidence="1">The sequence shown here is derived from an EMBL/GenBank/DDBJ whole genome shotgun (WGS) entry which is preliminary data.</text>
</comment>
<reference evidence="1 2" key="1">
    <citation type="submission" date="2017-12" db="EMBL/GenBank/DDBJ databases">
        <title>Hemimetabolous genomes reveal molecular basis of termite eusociality.</title>
        <authorList>
            <person name="Harrison M.C."/>
            <person name="Jongepier E."/>
            <person name="Robertson H.M."/>
            <person name="Arning N."/>
            <person name="Bitard-Feildel T."/>
            <person name="Chao H."/>
            <person name="Childers C.P."/>
            <person name="Dinh H."/>
            <person name="Doddapaneni H."/>
            <person name="Dugan S."/>
            <person name="Gowin J."/>
            <person name="Greiner C."/>
            <person name="Han Y."/>
            <person name="Hu H."/>
            <person name="Hughes D.S.T."/>
            <person name="Huylmans A.-K."/>
            <person name="Kemena C."/>
            <person name="Kremer L.P.M."/>
            <person name="Lee S.L."/>
            <person name="Lopez-Ezquerra A."/>
            <person name="Mallet L."/>
            <person name="Monroy-Kuhn J.M."/>
            <person name="Moser A."/>
            <person name="Murali S.C."/>
            <person name="Muzny D.M."/>
            <person name="Otani S."/>
            <person name="Piulachs M.-D."/>
            <person name="Poelchau M."/>
            <person name="Qu J."/>
            <person name="Schaub F."/>
            <person name="Wada-Katsumata A."/>
            <person name="Worley K.C."/>
            <person name="Xie Q."/>
            <person name="Ylla G."/>
            <person name="Poulsen M."/>
            <person name="Gibbs R.A."/>
            <person name="Schal C."/>
            <person name="Richards S."/>
            <person name="Belles X."/>
            <person name="Korb J."/>
            <person name="Bornberg-Bauer E."/>
        </authorList>
    </citation>
    <scope>NUCLEOTIDE SEQUENCE [LARGE SCALE GENOMIC DNA]</scope>
    <source>
        <tissue evidence="1">Whole body</tissue>
    </source>
</reference>
<dbReference type="Proteomes" id="UP000235965">
    <property type="component" value="Unassembled WGS sequence"/>
</dbReference>
<name>A0A2J7PV91_9NEOP</name>